<dbReference type="RefSeq" id="WP_074967824.1">
    <property type="nucleotide sequence ID" value="NZ_AP022642.1"/>
</dbReference>
<protein>
    <submittedName>
        <fullName evidence="1">Uncharacterized protein</fullName>
    </submittedName>
</protein>
<evidence type="ECO:0000313" key="2">
    <source>
        <dbReference type="Proteomes" id="UP000501237"/>
    </source>
</evidence>
<dbReference type="EMBL" id="AP022642">
    <property type="protein sequence ID" value="BCA29418.1"/>
    <property type="molecule type" value="Genomic_DNA"/>
</dbReference>
<dbReference type="GeneID" id="57398612"/>
<dbReference type="AlphaFoldDB" id="A0A1I0SYM8"/>
<accession>A0A1I0SYM8</accession>
<organism evidence="1 2">
    <name type="scientific">Metapseudomonas otitidis</name>
    <dbReference type="NCBI Taxonomy" id="319939"/>
    <lineage>
        <taxon>Bacteria</taxon>
        <taxon>Pseudomonadati</taxon>
        <taxon>Pseudomonadota</taxon>
        <taxon>Gammaproteobacteria</taxon>
        <taxon>Pseudomonadales</taxon>
        <taxon>Pseudomonadaceae</taxon>
        <taxon>Metapseudomonas</taxon>
    </lineage>
</organism>
<dbReference type="STRING" id="319939.SAMN05216263_102189"/>
<evidence type="ECO:0000313" key="1">
    <source>
        <dbReference type="EMBL" id="BCA29418.1"/>
    </source>
</evidence>
<proteinExistence type="predicted"/>
<dbReference type="KEGG" id="poj:PtoMrB4_33950"/>
<name>A0A1I0SYM8_9GAMM</name>
<gene>
    <name evidence="1" type="ORF">PtoMrB4_33950</name>
</gene>
<dbReference type="Proteomes" id="UP000501237">
    <property type="component" value="Chromosome"/>
</dbReference>
<sequence>MHWIQVIIGPLETLTAARRELPAAVVCPLRQGFALIPITDEVEAALRVRGDQAQAVRPHSGEMAVGVARLAAELSEAGPIVYAATYIHGGTGGQDAIAWLGGQVVINLGDDEDAMSPWPDSPISRVLRHVGVVAAEGEDEFDALGLGSHRSNEAWAKEAALDGAQGG</sequence>
<reference evidence="1 2" key="1">
    <citation type="journal article" date="2020" name="Microbiol. Resour. Announc.">
        <title>Complete genome sequence of Pseudomonas otitidis strain MrB4, isolated from Lake Biwa in Japan.</title>
        <authorList>
            <person name="Miyazaki K."/>
            <person name="Hase E."/>
            <person name="Maruya T."/>
        </authorList>
    </citation>
    <scope>NUCLEOTIDE SEQUENCE [LARGE SCALE GENOMIC DNA]</scope>
    <source>
        <strain evidence="1 2">MrB4</strain>
    </source>
</reference>